<keyword evidence="2" id="KW-0378">Hydrolase</keyword>
<dbReference type="AlphaFoldDB" id="F5YDB9"/>
<name>F5YDB9_LEAAZ</name>
<evidence type="ECO:0000313" key="3">
    <source>
        <dbReference type="Proteomes" id="UP000009222"/>
    </source>
</evidence>
<dbReference type="GO" id="GO:0016787">
    <property type="term" value="F:hydrolase activity"/>
    <property type="evidence" value="ECO:0007669"/>
    <property type="project" value="UniProtKB-KW"/>
</dbReference>
<dbReference type="InterPro" id="IPR003607">
    <property type="entry name" value="HD/PDEase_dom"/>
</dbReference>
<dbReference type="Gene3D" id="1.10.3210.10">
    <property type="entry name" value="Hypothetical protein af1432"/>
    <property type="match status" value="1"/>
</dbReference>
<proteinExistence type="predicted"/>
<dbReference type="InParanoid" id="F5YDB9"/>
<protein>
    <submittedName>
        <fullName evidence="2">Metal dependent phosphohydrolase</fullName>
    </submittedName>
</protein>
<dbReference type="KEGG" id="taz:TREAZ_1636"/>
<gene>
    <name evidence="2" type="ordered locus">TREAZ_1636</name>
</gene>
<keyword evidence="3" id="KW-1185">Reference proteome</keyword>
<dbReference type="EMBL" id="CP001841">
    <property type="protein sequence ID" value="AEF82685.1"/>
    <property type="molecule type" value="Genomic_DNA"/>
</dbReference>
<evidence type="ECO:0000259" key="1">
    <source>
        <dbReference type="PROSITE" id="PS51833"/>
    </source>
</evidence>
<dbReference type="CDD" id="cd00077">
    <property type="entry name" value="HDc"/>
    <property type="match status" value="1"/>
</dbReference>
<accession>F5YDB9</accession>
<reference evidence="2 3" key="2">
    <citation type="journal article" date="2011" name="ISME J.">
        <title>RNA-seq reveals cooperative metabolic interactions between two termite-gut spirochete species in co-culture.</title>
        <authorList>
            <person name="Rosenthal A.Z."/>
            <person name="Matson E.G."/>
            <person name="Eldar A."/>
            <person name="Leadbetter J.R."/>
        </authorList>
    </citation>
    <scope>NUCLEOTIDE SEQUENCE [LARGE SCALE GENOMIC DNA]</scope>
    <source>
        <strain evidence="3">ATCC BAA-888 / DSM 13862 / ZAS-9</strain>
    </source>
</reference>
<dbReference type="HOGENOM" id="CLU_048246_4_2_12"/>
<dbReference type="NCBIfam" id="TIGR00277">
    <property type="entry name" value="HDIG"/>
    <property type="match status" value="1"/>
</dbReference>
<dbReference type="STRING" id="545695.TREAZ_1636"/>
<dbReference type="InterPro" id="IPR013976">
    <property type="entry name" value="HDOD"/>
</dbReference>
<dbReference type="PROSITE" id="PS51833">
    <property type="entry name" value="HDOD"/>
    <property type="match status" value="1"/>
</dbReference>
<organism evidence="2 3">
    <name type="scientific">Leadbettera azotonutricia (strain ATCC BAA-888 / DSM 13862 / ZAS-9)</name>
    <name type="common">Treponema azotonutricium</name>
    <dbReference type="NCBI Taxonomy" id="545695"/>
    <lineage>
        <taxon>Bacteria</taxon>
        <taxon>Pseudomonadati</taxon>
        <taxon>Spirochaetota</taxon>
        <taxon>Spirochaetia</taxon>
        <taxon>Spirochaetales</taxon>
        <taxon>Breznakiellaceae</taxon>
        <taxon>Leadbettera</taxon>
    </lineage>
</organism>
<dbReference type="eggNOG" id="COG1639">
    <property type="taxonomic scope" value="Bacteria"/>
</dbReference>
<dbReference type="RefSeq" id="WP_015710384.1">
    <property type="nucleotide sequence ID" value="NC_015577.1"/>
</dbReference>
<dbReference type="OrthoDB" id="355331at2"/>
<dbReference type="InterPro" id="IPR052340">
    <property type="entry name" value="RNase_Y/CdgJ"/>
</dbReference>
<dbReference type="PANTHER" id="PTHR33525:SF3">
    <property type="entry name" value="RIBONUCLEASE Y"/>
    <property type="match status" value="1"/>
</dbReference>
<evidence type="ECO:0000313" key="2">
    <source>
        <dbReference type="EMBL" id="AEF82685.1"/>
    </source>
</evidence>
<dbReference type="InterPro" id="IPR006675">
    <property type="entry name" value="HDIG_dom"/>
</dbReference>
<reference evidence="3" key="1">
    <citation type="submission" date="2009-12" db="EMBL/GenBank/DDBJ databases">
        <title>Complete sequence of Treponema azotonutricium strain ZAS-9.</title>
        <authorList>
            <person name="Tetu S.G."/>
            <person name="Matson E."/>
            <person name="Ren Q."/>
            <person name="Seshadri R."/>
            <person name="Elbourne L."/>
            <person name="Hassan K.A."/>
            <person name="Durkin A."/>
            <person name="Radune D."/>
            <person name="Mohamoud Y."/>
            <person name="Shay R."/>
            <person name="Jin S."/>
            <person name="Zhang X."/>
            <person name="Lucey K."/>
            <person name="Ballor N.R."/>
            <person name="Ottesen E."/>
            <person name="Rosenthal R."/>
            <person name="Allen A."/>
            <person name="Leadbetter J.R."/>
            <person name="Paulsen I.T."/>
        </authorList>
    </citation>
    <scope>NUCLEOTIDE SEQUENCE [LARGE SCALE GENOMIC DNA]</scope>
    <source>
        <strain evidence="3">ATCC BAA-888 / DSM 13862 / ZAS-9</strain>
    </source>
</reference>
<feature type="domain" description="HDOD" evidence="1">
    <location>
        <begin position="16"/>
        <end position="214"/>
    </location>
</feature>
<sequence length="286" mass="31124">MKPELSEKIDEYIKNMPSLPTSVAKVLEVCNNPQTSPADLNHVISLDPVLVGRVLKLINSAYYGLSSHVTNLVRAIIMLGINTVKNLALSTAVMGNLAGKKDPLGLDMEGFWRHSLCVGVAAKLLAKKRGIDPKLAEEYFTAGLLHDIGKIPLNTVLSKEYMLTLHEADMERISLHKGEEKTLGLDHCAAGAMVVKAWKLEGAVGDAIIFHHSSEAYAGNSVDVLYSVIAANRFASLGDIGFAGDRYPDKIEKSVWDALGITQEAFAELEPMVNSEIEKAKIFLKI</sequence>
<dbReference type="SUPFAM" id="SSF109604">
    <property type="entry name" value="HD-domain/PDEase-like"/>
    <property type="match status" value="1"/>
</dbReference>
<dbReference type="PANTHER" id="PTHR33525">
    <property type="match status" value="1"/>
</dbReference>
<dbReference type="Pfam" id="PF08668">
    <property type="entry name" value="HDOD"/>
    <property type="match status" value="1"/>
</dbReference>
<dbReference type="Proteomes" id="UP000009222">
    <property type="component" value="Chromosome"/>
</dbReference>